<reference evidence="2" key="1">
    <citation type="journal article" date="2023" name="Mol. Phylogenet. Evol.">
        <title>Genome-scale phylogeny and comparative genomics of the fungal order Sordariales.</title>
        <authorList>
            <person name="Hensen N."/>
            <person name="Bonometti L."/>
            <person name="Westerberg I."/>
            <person name="Brannstrom I.O."/>
            <person name="Guillou S."/>
            <person name="Cros-Aarteil S."/>
            <person name="Calhoun S."/>
            <person name="Haridas S."/>
            <person name="Kuo A."/>
            <person name="Mondo S."/>
            <person name="Pangilinan J."/>
            <person name="Riley R."/>
            <person name="LaButti K."/>
            <person name="Andreopoulos B."/>
            <person name="Lipzen A."/>
            <person name="Chen C."/>
            <person name="Yan M."/>
            <person name="Daum C."/>
            <person name="Ng V."/>
            <person name="Clum A."/>
            <person name="Steindorff A."/>
            <person name="Ohm R.A."/>
            <person name="Martin F."/>
            <person name="Silar P."/>
            <person name="Natvig D.O."/>
            <person name="Lalanne C."/>
            <person name="Gautier V."/>
            <person name="Ament-Velasquez S.L."/>
            <person name="Kruys A."/>
            <person name="Hutchinson M.I."/>
            <person name="Powell A.J."/>
            <person name="Barry K."/>
            <person name="Miller A.N."/>
            <person name="Grigoriev I.V."/>
            <person name="Debuchy R."/>
            <person name="Gladieux P."/>
            <person name="Hiltunen Thoren M."/>
            <person name="Johannesson H."/>
        </authorList>
    </citation>
    <scope>NUCLEOTIDE SEQUENCE [LARGE SCALE GENOMIC DNA]</scope>
    <source>
        <strain evidence="2">CBS 340.73</strain>
    </source>
</reference>
<dbReference type="Proteomes" id="UP001303473">
    <property type="component" value="Unassembled WGS sequence"/>
</dbReference>
<keyword evidence="2" id="KW-1185">Reference proteome</keyword>
<evidence type="ECO:0000313" key="1">
    <source>
        <dbReference type="EMBL" id="KAK3936492.1"/>
    </source>
</evidence>
<organism evidence="1 2">
    <name type="scientific">Diplogelasinospora grovesii</name>
    <dbReference type="NCBI Taxonomy" id="303347"/>
    <lineage>
        <taxon>Eukaryota</taxon>
        <taxon>Fungi</taxon>
        <taxon>Dikarya</taxon>
        <taxon>Ascomycota</taxon>
        <taxon>Pezizomycotina</taxon>
        <taxon>Sordariomycetes</taxon>
        <taxon>Sordariomycetidae</taxon>
        <taxon>Sordariales</taxon>
        <taxon>Diplogelasinosporaceae</taxon>
        <taxon>Diplogelasinospora</taxon>
    </lineage>
</organism>
<gene>
    <name evidence="1" type="ORF">QBC46DRAFT_394971</name>
</gene>
<dbReference type="EMBL" id="MU853882">
    <property type="protein sequence ID" value="KAK3936492.1"/>
    <property type="molecule type" value="Genomic_DNA"/>
</dbReference>
<accession>A0AAN6N333</accession>
<dbReference type="AlphaFoldDB" id="A0AAN6N333"/>
<sequence>MAAISNLVATCQTTNCIISSYEQSLLAGKISQHYGSLSRPSFGSAVFLTAAPACQRFTLPPNSFALMRELDRRDRRIEELFTEGSLLMAAISSDKYFGTKLSPQQRFWYLQGLKRACKLLDRLGDCALDAIEGDRQLAPWAQRIQAGDSVEVENMESLKDFIAHSGLPGSVCREVDDKIRKAQIKLLRSRAVSAEDLAFLSDLVKLAGMAYGRANADLESPDDNWEMAFKEALLRYGTCVLGAFLGSIPFTPTCPPSWAYWVAQRGSSSEEVVYVTAVDKPSSPEDEQVWASNMALLVEDTRTEILRFEEDTLDGDDDGDDEGGYDGLHMAMVQEFKKKIGGLPEEKDVWEEMFAVVRMSLEGWS</sequence>
<comment type="caution">
    <text evidence="1">The sequence shown here is derived from an EMBL/GenBank/DDBJ whole genome shotgun (WGS) entry which is preliminary data.</text>
</comment>
<protein>
    <submittedName>
        <fullName evidence="1">Uncharacterized protein</fullName>
    </submittedName>
</protein>
<proteinExistence type="predicted"/>
<evidence type="ECO:0000313" key="2">
    <source>
        <dbReference type="Proteomes" id="UP001303473"/>
    </source>
</evidence>
<name>A0AAN6N333_9PEZI</name>